<keyword evidence="9 13" id="KW-0694">RNA-binding</keyword>
<comment type="caution">
    <text evidence="13">Lacks conserved residue(s) required for the propagation of feature annotation.</text>
</comment>
<evidence type="ECO:0000256" key="3">
    <source>
        <dbReference type="ARBA" id="ARBA00011738"/>
    </source>
</evidence>
<dbReference type="InterPro" id="IPR023457">
    <property type="entry name" value="Met-tRNA_synth_2"/>
</dbReference>
<comment type="similarity">
    <text evidence="14">Belongs to the class-I aminoacyl-tRNA synthetase family.</text>
</comment>
<dbReference type="SUPFAM" id="SSF50249">
    <property type="entry name" value="Nucleic acid-binding proteins"/>
    <property type="match status" value="1"/>
</dbReference>
<dbReference type="PROSITE" id="PS50886">
    <property type="entry name" value="TRBD"/>
    <property type="match status" value="1"/>
</dbReference>
<dbReference type="CDD" id="cd07957">
    <property type="entry name" value="Anticodon_Ia_Met"/>
    <property type="match status" value="1"/>
</dbReference>
<evidence type="ECO:0000256" key="11">
    <source>
        <dbReference type="ARBA" id="ARBA00023146"/>
    </source>
</evidence>
<dbReference type="InterPro" id="IPR004495">
    <property type="entry name" value="Met-tRNA-synth_bsu_C"/>
</dbReference>
<dbReference type="InterPro" id="IPR033911">
    <property type="entry name" value="MetRS_core"/>
</dbReference>
<keyword evidence="11 13" id="KW-0030">Aminoacyl-tRNA synthetase</keyword>
<evidence type="ECO:0000256" key="14">
    <source>
        <dbReference type="RuleBase" id="RU363039"/>
    </source>
</evidence>
<dbReference type="CDD" id="cd00814">
    <property type="entry name" value="MetRS_core"/>
    <property type="match status" value="1"/>
</dbReference>
<dbReference type="InterPro" id="IPR015413">
    <property type="entry name" value="Methionyl/Leucyl_tRNA_Synth"/>
</dbReference>
<dbReference type="Gene3D" id="2.40.50.140">
    <property type="entry name" value="Nucleic acid-binding proteins"/>
    <property type="match status" value="1"/>
</dbReference>
<dbReference type="PANTHER" id="PTHR43326:SF1">
    <property type="entry name" value="METHIONINE--TRNA LIGASE, MITOCHONDRIAL"/>
    <property type="match status" value="1"/>
</dbReference>
<keyword evidence="7 13" id="KW-0547">Nucleotide-binding</keyword>
<dbReference type="SUPFAM" id="SSF52374">
    <property type="entry name" value="Nucleotidylyl transferase"/>
    <property type="match status" value="1"/>
</dbReference>
<evidence type="ECO:0000313" key="17">
    <source>
        <dbReference type="EMBL" id="MFD1673587.1"/>
    </source>
</evidence>
<keyword evidence="4 13" id="KW-0963">Cytoplasm</keyword>
<evidence type="ECO:0000256" key="15">
    <source>
        <dbReference type="SAM" id="MobiDB-lite"/>
    </source>
</evidence>
<evidence type="ECO:0000256" key="2">
    <source>
        <dbReference type="ARBA" id="ARBA00004496"/>
    </source>
</evidence>
<dbReference type="InterPro" id="IPR041872">
    <property type="entry name" value="Anticodon_Met"/>
</dbReference>
<organism evidence="17 18">
    <name type="scientific">Alicyclobacillus fodiniaquatilis</name>
    <dbReference type="NCBI Taxonomy" id="1661150"/>
    <lineage>
        <taxon>Bacteria</taxon>
        <taxon>Bacillati</taxon>
        <taxon>Bacillota</taxon>
        <taxon>Bacilli</taxon>
        <taxon>Bacillales</taxon>
        <taxon>Alicyclobacillaceae</taxon>
        <taxon>Alicyclobacillus</taxon>
    </lineage>
</organism>
<feature type="binding site" evidence="13">
    <location>
        <position position="148"/>
    </location>
    <ligand>
        <name>Zn(2+)</name>
        <dbReference type="ChEBI" id="CHEBI:29105"/>
    </ligand>
</feature>
<keyword evidence="6 13" id="KW-0436">Ligase</keyword>
<dbReference type="PRINTS" id="PR01041">
    <property type="entry name" value="TRNASYNTHMET"/>
</dbReference>
<dbReference type="InterPro" id="IPR014758">
    <property type="entry name" value="Met-tRNA_synth"/>
</dbReference>
<dbReference type="RefSeq" id="WP_377941040.1">
    <property type="nucleotide sequence ID" value="NZ_JBHUCX010000008.1"/>
</dbReference>
<evidence type="ECO:0000259" key="16">
    <source>
        <dbReference type="PROSITE" id="PS50886"/>
    </source>
</evidence>
<protein>
    <recommendedName>
        <fullName evidence="13">Methionine--tRNA ligase</fullName>
        <ecNumber evidence="13">6.1.1.10</ecNumber>
    </recommendedName>
    <alternativeName>
        <fullName evidence="13">Methionyl-tRNA synthetase</fullName>
        <shortName evidence="13">MetRS</shortName>
    </alternativeName>
</protein>
<feature type="binding site" evidence="13">
    <location>
        <position position="145"/>
    </location>
    <ligand>
        <name>Zn(2+)</name>
        <dbReference type="ChEBI" id="CHEBI:29105"/>
    </ligand>
</feature>
<dbReference type="InterPro" id="IPR002547">
    <property type="entry name" value="tRNA-bd_dom"/>
</dbReference>
<dbReference type="Gene3D" id="1.10.730.10">
    <property type="entry name" value="Isoleucyl-tRNA Synthetase, Domain 1"/>
    <property type="match status" value="1"/>
</dbReference>
<feature type="compositionally biased region" description="Basic and acidic residues" evidence="15">
    <location>
        <begin position="529"/>
        <end position="545"/>
    </location>
</feature>
<keyword evidence="18" id="KW-1185">Reference proteome</keyword>
<dbReference type="Gene3D" id="2.170.220.10">
    <property type="match status" value="1"/>
</dbReference>
<dbReference type="PANTHER" id="PTHR43326">
    <property type="entry name" value="METHIONYL-TRNA SYNTHETASE"/>
    <property type="match status" value="1"/>
</dbReference>
<keyword evidence="10 13" id="KW-0648">Protein biosynthesis</keyword>
<evidence type="ECO:0000256" key="7">
    <source>
        <dbReference type="ARBA" id="ARBA00022741"/>
    </source>
</evidence>
<dbReference type="Proteomes" id="UP001597079">
    <property type="component" value="Unassembled WGS sequence"/>
</dbReference>
<feature type="binding site" evidence="13">
    <location>
        <position position="128"/>
    </location>
    <ligand>
        <name>Zn(2+)</name>
        <dbReference type="ChEBI" id="CHEBI:29105"/>
    </ligand>
</feature>
<feature type="short sequence motif" description="'HIGH' region" evidence="13">
    <location>
        <begin position="13"/>
        <end position="23"/>
    </location>
</feature>
<dbReference type="Gene3D" id="3.40.50.620">
    <property type="entry name" value="HUPs"/>
    <property type="match status" value="1"/>
</dbReference>
<comment type="function">
    <text evidence="1 13">Is required not only for elongation of protein synthesis but also for the initiation of all mRNA translation through initiator tRNA(fMet) aminoacylation.</text>
</comment>
<keyword evidence="5 13" id="KW-0820">tRNA-binding</keyword>
<dbReference type="InterPro" id="IPR014729">
    <property type="entry name" value="Rossmann-like_a/b/a_fold"/>
</dbReference>
<evidence type="ECO:0000256" key="4">
    <source>
        <dbReference type="ARBA" id="ARBA00022490"/>
    </source>
</evidence>
<dbReference type="NCBIfam" id="NF008900">
    <property type="entry name" value="PRK12267.1"/>
    <property type="match status" value="1"/>
</dbReference>
<feature type="domain" description="TRNA-binding" evidence="16">
    <location>
        <begin position="553"/>
        <end position="653"/>
    </location>
</feature>
<dbReference type="GO" id="GO:0004825">
    <property type="term" value="F:methionine-tRNA ligase activity"/>
    <property type="evidence" value="ECO:0007669"/>
    <property type="project" value="UniProtKB-EC"/>
</dbReference>
<dbReference type="NCBIfam" id="TIGR00398">
    <property type="entry name" value="metG"/>
    <property type="match status" value="1"/>
</dbReference>
<gene>
    <name evidence="13 17" type="primary">metG</name>
    <name evidence="17" type="ORF">ACFSB2_02545</name>
</gene>
<evidence type="ECO:0000256" key="12">
    <source>
        <dbReference type="ARBA" id="ARBA00047364"/>
    </source>
</evidence>
<evidence type="ECO:0000256" key="1">
    <source>
        <dbReference type="ARBA" id="ARBA00003314"/>
    </source>
</evidence>
<dbReference type="EMBL" id="JBHUCX010000008">
    <property type="protein sequence ID" value="MFD1673587.1"/>
    <property type="molecule type" value="Genomic_DNA"/>
</dbReference>
<name>A0ABW4JB67_9BACL</name>
<keyword evidence="8 13" id="KW-0067">ATP-binding</keyword>
<evidence type="ECO:0000256" key="13">
    <source>
        <dbReference type="HAMAP-Rule" id="MF_01228"/>
    </source>
</evidence>
<dbReference type="NCBIfam" id="TIGR00399">
    <property type="entry name" value="metG_C_term"/>
    <property type="match status" value="1"/>
</dbReference>
<dbReference type="EC" id="6.1.1.10" evidence="13"/>
<evidence type="ECO:0000256" key="10">
    <source>
        <dbReference type="ARBA" id="ARBA00022917"/>
    </source>
</evidence>
<proteinExistence type="inferred from homology"/>
<dbReference type="SUPFAM" id="SSF47323">
    <property type="entry name" value="Anticodon-binding domain of a subclass of class I aminoacyl-tRNA synthetases"/>
    <property type="match status" value="1"/>
</dbReference>
<comment type="subcellular location">
    <subcellularLocation>
        <location evidence="2 13">Cytoplasm</location>
    </subcellularLocation>
</comment>
<evidence type="ECO:0000256" key="6">
    <source>
        <dbReference type="ARBA" id="ARBA00022598"/>
    </source>
</evidence>
<dbReference type="Pfam" id="PF01588">
    <property type="entry name" value="tRNA_bind"/>
    <property type="match status" value="1"/>
</dbReference>
<evidence type="ECO:0000256" key="8">
    <source>
        <dbReference type="ARBA" id="ARBA00022840"/>
    </source>
</evidence>
<comment type="catalytic activity">
    <reaction evidence="12 13">
        <text>tRNA(Met) + L-methionine + ATP = L-methionyl-tRNA(Met) + AMP + diphosphate</text>
        <dbReference type="Rhea" id="RHEA:13481"/>
        <dbReference type="Rhea" id="RHEA-COMP:9667"/>
        <dbReference type="Rhea" id="RHEA-COMP:9698"/>
        <dbReference type="ChEBI" id="CHEBI:30616"/>
        <dbReference type="ChEBI" id="CHEBI:33019"/>
        <dbReference type="ChEBI" id="CHEBI:57844"/>
        <dbReference type="ChEBI" id="CHEBI:78442"/>
        <dbReference type="ChEBI" id="CHEBI:78530"/>
        <dbReference type="ChEBI" id="CHEBI:456215"/>
        <dbReference type="EC" id="6.1.1.10"/>
    </reaction>
</comment>
<evidence type="ECO:0000256" key="5">
    <source>
        <dbReference type="ARBA" id="ARBA00022555"/>
    </source>
</evidence>
<comment type="caution">
    <text evidence="17">The sequence shown here is derived from an EMBL/GenBank/DDBJ whole genome shotgun (WGS) entry which is preliminary data.</text>
</comment>
<dbReference type="InterPro" id="IPR001412">
    <property type="entry name" value="aa-tRNA-synth_I_CS"/>
</dbReference>
<evidence type="ECO:0000256" key="9">
    <source>
        <dbReference type="ARBA" id="ARBA00022884"/>
    </source>
</evidence>
<reference evidence="18" key="1">
    <citation type="journal article" date="2019" name="Int. J. Syst. Evol. Microbiol.">
        <title>The Global Catalogue of Microorganisms (GCM) 10K type strain sequencing project: providing services to taxonomists for standard genome sequencing and annotation.</title>
        <authorList>
            <consortium name="The Broad Institute Genomics Platform"/>
            <consortium name="The Broad Institute Genome Sequencing Center for Infectious Disease"/>
            <person name="Wu L."/>
            <person name="Ma J."/>
        </authorList>
    </citation>
    <scope>NUCLEOTIDE SEQUENCE [LARGE SCALE GENOMIC DNA]</scope>
    <source>
        <strain evidence="18">CGMCC 1.12286</strain>
    </source>
</reference>
<dbReference type="HAMAP" id="MF_01228">
    <property type="entry name" value="Met_tRNA_synth_type2"/>
    <property type="match status" value="1"/>
</dbReference>
<dbReference type="CDD" id="cd02800">
    <property type="entry name" value="tRNA_bind_EcMetRS_like"/>
    <property type="match status" value="1"/>
</dbReference>
<dbReference type="Pfam" id="PF19303">
    <property type="entry name" value="Anticodon_3"/>
    <property type="match status" value="1"/>
</dbReference>
<comment type="subunit">
    <text evidence="3 13">Homodimer.</text>
</comment>
<dbReference type="InterPro" id="IPR009080">
    <property type="entry name" value="tRNAsynth_Ia_anticodon-bd"/>
</dbReference>
<feature type="short sequence motif" description="'KMSKS' region" evidence="13">
    <location>
        <begin position="301"/>
        <end position="305"/>
    </location>
</feature>
<evidence type="ECO:0000313" key="18">
    <source>
        <dbReference type="Proteomes" id="UP001597079"/>
    </source>
</evidence>
<dbReference type="PROSITE" id="PS00178">
    <property type="entry name" value="AA_TRNA_LIGASE_I"/>
    <property type="match status" value="1"/>
</dbReference>
<dbReference type="Pfam" id="PF09334">
    <property type="entry name" value="tRNA-synt_1g"/>
    <property type="match status" value="2"/>
</dbReference>
<sequence length="653" mass="74457">MTKPTFYITTPIYYPNDKLHIGHAYTTVAADAMARYKRLRGYDVFFLTGTDEHGQKIQTRAADAGLAPKPFLDPIIEWIQALWAKLDISYDDFIRTTEERHKSVVVELFERLLDKDDIYLSHYEGWYCTPDESFWLERELKDGKCPECGREVQFVREESYFFRMGKYVDRLLQYYDENPEFIEPLGRKTEMINNFIKPGLQDLCVSRTSFDWGVHVKRDPKHVVYVWLDALTNYITAIGYGAADEAQKAKFERYWPADVHVVGKDIVRFHAVYWPIILMALDLPLPKKVFGHGFFMAKGGKMSKSKGNVVDPLRLIDRYGHDAFRYFLMREIPFGQDGIFTPESLVERLNYDLANDFGNLIHRTVAMLHRFSDGVVPKPHASEVPEAQLIALASEVVTATEGHMDRMQFSLALTEIWNLVRRANKYIDECQPWRLHKEGQQERLETVLYHMVEAIRMTTVMVQPFMTSAPKAIQAQFGWSDEAFSWNALAFGKGASGTRVQEAAPLFPRLDVEKEIEELTEMTGPKPEVAQKETPKQENTSKDAGKAQITIDKFDEVELRVGQIKTAAKVEGADKLLQFQIDLGSETRQIVSGIAKYYQPDELVGRKVIVVANLKPVKLRGVLSQGMILAASEGDTLTLATVPDSMPNGAIVK</sequence>
<dbReference type="InterPro" id="IPR012340">
    <property type="entry name" value="NA-bd_OB-fold"/>
</dbReference>
<accession>A0ABW4JB67</accession>
<feature type="region of interest" description="Disordered" evidence="15">
    <location>
        <begin position="521"/>
        <end position="546"/>
    </location>
</feature>